<dbReference type="InterPro" id="IPR000914">
    <property type="entry name" value="SBP_5_dom"/>
</dbReference>
<dbReference type="GO" id="GO:0042597">
    <property type="term" value="C:periplasmic space"/>
    <property type="evidence" value="ECO:0007669"/>
    <property type="project" value="UniProtKB-ARBA"/>
</dbReference>
<dbReference type="AlphaFoldDB" id="M1XZS5"/>
<dbReference type="InterPro" id="IPR039424">
    <property type="entry name" value="SBP_5"/>
</dbReference>
<dbReference type="GO" id="GO:0043190">
    <property type="term" value="C:ATP-binding cassette (ABC) transporter complex"/>
    <property type="evidence" value="ECO:0007669"/>
    <property type="project" value="InterPro"/>
</dbReference>
<dbReference type="RefSeq" id="WP_015408528.1">
    <property type="nucleotide sequence ID" value="NC_020388.1"/>
</dbReference>
<comment type="similarity">
    <text evidence="1">Belongs to the bacterial solute-binding protein 5 family.</text>
</comment>
<dbReference type="InterPro" id="IPR030678">
    <property type="entry name" value="Peptide/Ni-bd"/>
</dbReference>
<gene>
    <name evidence="5" type="primary">dppA</name>
    <name evidence="5" type="ordered locus">Nmlp_1483</name>
</gene>
<dbReference type="eggNOG" id="arCOG01023">
    <property type="taxonomic scope" value="Archaea"/>
</dbReference>
<dbReference type="Pfam" id="PF00496">
    <property type="entry name" value="SBP_bac_5"/>
    <property type="match status" value="1"/>
</dbReference>
<dbReference type="Gene3D" id="3.40.190.10">
    <property type="entry name" value="Periplasmic binding protein-like II"/>
    <property type="match status" value="1"/>
</dbReference>
<dbReference type="Proteomes" id="UP000011867">
    <property type="component" value="Chromosome"/>
</dbReference>
<dbReference type="SUPFAM" id="SSF53850">
    <property type="entry name" value="Periplasmic binding protein-like II"/>
    <property type="match status" value="1"/>
</dbReference>
<dbReference type="OrthoDB" id="233597at2157"/>
<evidence type="ECO:0000256" key="1">
    <source>
        <dbReference type="ARBA" id="ARBA00005695"/>
    </source>
</evidence>
<dbReference type="PIRSF" id="PIRSF002741">
    <property type="entry name" value="MppA"/>
    <property type="match status" value="1"/>
</dbReference>
<dbReference type="HOGENOM" id="CLU_027778_0_0_2"/>
<accession>M1XZS5</accession>
<dbReference type="Gene3D" id="3.10.105.10">
    <property type="entry name" value="Dipeptide-binding Protein, Domain 3"/>
    <property type="match status" value="1"/>
</dbReference>
<keyword evidence="2" id="KW-0813">Transport</keyword>
<organism evidence="5 6">
    <name type="scientific">Natronomonas moolapensis (strain DSM 18674 / CECT 7526 / JCM 14361 / 8.8.11)</name>
    <dbReference type="NCBI Taxonomy" id="268739"/>
    <lineage>
        <taxon>Archaea</taxon>
        <taxon>Methanobacteriati</taxon>
        <taxon>Methanobacteriota</taxon>
        <taxon>Stenosarchaea group</taxon>
        <taxon>Halobacteria</taxon>
        <taxon>Halobacteriales</taxon>
        <taxon>Natronomonadaceae</taxon>
        <taxon>Natronomonas</taxon>
    </lineage>
</organism>
<feature type="domain" description="Solute-binding protein family 5" evidence="4">
    <location>
        <begin position="119"/>
        <end position="499"/>
    </location>
</feature>
<dbReference type="PANTHER" id="PTHR30290">
    <property type="entry name" value="PERIPLASMIC BINDING COMPONENT OF ABC TRANSPORTER"/>
    <property type="match status" value="1"/>
</dbReference>
<evidence type="ECO:0000313" key="6">
    <source>
        <dbReference type="Proteomes" id="UP000011867"/>
    </source>
</evidence>
<evidence type="ECO:0000256" key="2">
    <source>
        <dbReference type="ARBA" id="ARBA00022448"/>
    </source>
</evidence>
<dbReference type="PROSITE" id="PS51257">
    <property type="entry name" value="PROKAR_LIPOPROTEIN"/>
    <property type="match status" value="1"/>
</dbReference>
<dbReference type="EMBL" id="HF582854">
    <property type="protein sequence ID" value="CCQ35685.1"/>
    <property type="molecule type" value="Genomic_DNA"/>
</dbReference>
<evidence type="ECO:0000259" key="4">
    <source>
        <dbReference type="Pfam" id="PF00496"/>
    </source>
</evidence>
<keyword evidence="6" id="KW-1185">Reference proteome</keyword>
<evidence type="ECO:0000313" key="5">
    <source>
        <dbReference type="EMBL" id="CCQ35685.1"/>
    </source>
</evidence>
<sequence>MSRWIEYDHEAGPRLNRRRWLSMLGVGVACGVAGCSGNGGDTPANGSDSAGGGVRGLDEVEGQPTVSGSYDAVTASSFSTLNPLYNTESSAGSAIGRALDLGYTFDADGEYFPLLYDMSTDDGGSVWVFDVREGLAFGDPYGTVDAESFVYQIETLHQSDWASTASSGEWGEINVEATGELQFQAELPEPQLLWPESFDPLEYPIPRALIEPYVDGEDVEGLRQDDELLELSFAGNLGAFVLEEWNRGSGTEYTRNDDYYLQDIEEGPDIFSNAPYFEGASISVIEEQASRLGALETGEADTAGVPPERFEEFDRKEAVSMRRIPQPFNRILSVNMRDNGWSAGPGNLFRHVEFRQAIATAIGKDDLIEGIYRGLAEPHYTWQPEWSQWYPSSEEIPFFGTGERYGSEPARELASGALDRSAHDYRFDGDRLVTPDDEQVTLDVYHSVGQETSQLIAEYVAGELDANLGIDVVVEAIDPTRFDGSYWTTAPEGGTDTVGGESVTWERPTPQNPGPRSVTSEEAWDMSLVYGLNTYPRNPLTNRAFFDGANASYNPVGYYPAFDARGLFDRAASATSESELADAMAEVFVNLAEEQPYVMLTFGEDLLGYNPDLRGPIEDFSNGWDFPGWHFAEGTGE</sequence>
<dbReference type="CDD" id="cd00995">
    <property type="entry name" value="PBP2_NikA_DppA_OppA_like"/>
    <property type="match status" value="1"/>
</dbReference>
<dbReference type="GeneID" id="14652476"/>
<evidence type="ECO:0000256" key="3">
    <source>
        <dbReference type="ARBA" id="ARBA00022729"/>
    </source>
</evidence>
<proteinExistence type="inferred from homology"/>
<keyword evidence="3" id="KW-0732">Signal</keyword>
<dbReference type="PANTHER" id="PTHR30290:SF9">
    <property type="entry name" value="OLIGOPEPTIDE-BINDING PROTEIN APPA"/>
    <property type="match status" value="1"/>
</dbReference>
<dbReference type="KEGG" id="nmo:Nmlp_1483"/>
<dbReference type="GO" id="GO:0015833">
    <property type="term" value="P:peptide transport"/>
    <property type="evidence" value="ECO:0007669"/>
    <property type="project" value="TreeGrafter"/>
</dbReference>
<dbReference type="eggNOG" id="arCOG01534">
    <property type="taxonomic scope" value="Archaea"/>
</dbReference>
<dbReference type="Gene3D" id="3.90.76.10">
    <property type="entry name" value="Dipeptide-binding Protein, Domain 1"/>
    <property type="match status" value="1"/>
</dbReference>
<dbReference type="GO" id="GO:1904680">
    <property type="term" value="F:peptide transmembrane transporter activity"/>
    <property type="evidence" value="ECO:0007669"/>
    <property type="project" value="TreeGrafter"/>
</dbReference>
<reference evidence="5 6" key="1">
    <citation type="journal article" date="2013" name="Genome Announc.">
        <title>Genome of the haloarchaeon Natronomonas moolapensis, a neutrophilic member of a previously haloalkaliphilic genus.</title>
        <authorList>
            <person name="Dyall-Smith M.L."/>
            <person name="Pfeiffer F."/>
            <person name="Oberwinkler T."/>
            <person name="Klee K."/>
            <person name="Rampp M."/>
            <person name="Palm P."/>
            <person name="Gross K."/>
            <person name="Schuster S.C."/>
            <person name="Oesterhelt D."/>
        </authorList>
    </citation>
    <scope>NUCLEOTIDE SEQUENCE [LARGE SCALE GENOMIC DNA]</scope>
    <source>
        <strain evidence="6">DSM 18674 / JCM 14361 / 8.8.11</strain>
    </source>
</reference>
<protein>
    <submittedName>
        <fullName evidence="5">ABC-type transport system periplasmic substrate-binding protein (Probable substrate dipeptide/oligopeptide)</fullName>
    </submittedName>
</protein>
<name>M1XZS5_NATM8</name>
<dbReference type="STRING" id="268739.Nmlp_1483"/>